<keyword evidence="3 9" id="KW-0812">Transmembrane</keyword>
<dbReference type="PANTHER" id="PTHR31626">
    <property type="entry name" value="SUSHI DOMAIN-CONTAINING PROTEIN"/>
    <property type="match status" value="1"/>
</dbReference>
<reference evidence="12 13" key="1">
    <citation type="submission" date="2024-09" db="EMBL/GenBank/DDBJ databases">
        <title>A chromosome-level genome assembly of Gray's grenadier anchovy, Coilia grayii.</title>
        <authorList>
            <person name="Fu Z."/>
        </authorList>
    </citation>
    <scope>NUCLEOTIDE SEQUENCE [LARGE SCALE GENOMIC DNA]</scope>
    <source>
        <strain evidence="12">G4</strain>
        <tissue evidence="12">Muscle</tissue>
    </source>
</reference>
<evidence type="ECO:0000256" key="8">
    <source>
        <dbReference type="SAM" id="MobiDB-lite"/>
    </source>
</evidence>
<feature type="compositionally biased region" description="Polar residues" evidence="8">
    <location>
        <begin position="371"/>
        <end position="382"/>
    </location>
</feature>
<name>A0ABD1J297_9TELE</name>
<evidence type="ECO:0000313" key="13">
    <source>
        <dbReference type="Proteomes" id="UP001591681"/>
    </source>
</evidence>
<dbReference type="AlphaFoldDB" id="A0ABD1J297"/>
<feature type="domain" description="FAM171 N-terminal" evidence="10">
    <location>
        <begin position="1"/>
        <end position="173"/>
    </location>
</feature>
<organism evidence="12 13">
    <name type="scientific">Coilia grayii</name>
    <name type="common">Gray's grenadier anchovy</name>
    <dbReference type="NCBI Taxonomy" id="363190"/>
    <lineage>
        <taxon>Eukaryota</taxon>
        <taxon>Metazoa</taxon>
        <taxon>Chordata</taxon>
        <taxon>Craniata</taxon>
        <taxon>Vertebrata</taxon>
        <taxon>Euteleostomi</taxon>
        <taxon>Actinopterygii</taxon>
        <taxon>Neopterygii</taxon>
        <taxon>Teleostei</taxon>
        <taxon>Clupei</taxon>
        <taxon>Clupeiformes</taxon>
        <taxon>Clupeoidei</taxon>
        <taxon>Engraulidae</taxon>
        <taxon>Coilinae</taxon>
        <taxon>Coilia</taxon>
    </lineage>
</organism>
<gene>
    <name evidence="12" type="ORF">ACEWY4_023130</name>
</gene>
<evidence type="ECO:0000256" key="2">
    <source>
        <dbReference type="ARBA" id="ARBA00006818"/>
    </source>
</evidence>
<evidence type="ECO:0008006" key="14">
    <source>
        <dbReference type="Google" id="ProtNLM"/>
    </source>
</evidence>
<dbReference type="Proteomes" id="UP001591681">
    <property type="component" value="Unassembled WGS sequence"/>
</dbReference>
<dbReference type="Pfam" id="PF20771">
    <property type="entry name" value="FAM171A1-2-B_C"/>
    <property type="match status" value="1"/>
</dbReference>
<feature type="region of interest" description="Disordered" evidence="8">
    <location>
        <begin position="258"/>
        <end position="280"/>
    </location>
</feature>
<feature type="compositionally biased region" description="Basic and acidic residues" evidence="8">
    <location>
        <begin position="258"/>
        <end position="269"/>
    </location>
</feature>
<feature type="compositionally biased region" description="Basic and acidic residues" evidence="8">
    <location>
        <begin position="413"/>
        <end position="422"/>
    </location>
</feature>
<feature type="compositionally biased region" description="Polar residues" evidence="8">
    <location>
        <begin position="423"/>
        <end position="434"/>
    </location>
</feature>
<proteinExistence type="inferred from homology"/>
<comment type="similarity">
    <text evidence="2">Belongs to the FAM171 family.</text>
</comment>
<keyword evidence="4" id="KW-0732">Signal</keyword>
<feature type="compositionally biased region" description="Polar residues" evidence="8">
    <location>
        <begin position="550"/>
        <end position="561"/>
    </location>
</feature>
<evidence type="ECO:0000256" key="7">
    <source>
        <dbReference type="ARBA" id="ARBA00023180"/>
    </source>
</evidence>
<feature type="compositionally biased region" description="Polar residues" evidence="8">
    <location>
        <begin position="399"/>
        <end position="412"/>
    </location>
</feature>
<comment type="caution">
    <text evidence="12">The sequence shown here is derived from an EMBL/GenBank/DDBJ whole genome shotgun (WGS) entry which is preliminary data.</text>
</comment>
<dbReference type="EMBL" id="JBHFQA010000020">
    <property type="protein sequence ID" value="KAL2081277.1"/>
    <property type="molecule type" value="Genomic_DNA"/>
</dbReference>
<keyword evidence="5 9" id="KW-1133">Transmembrane helix</keyword>
<evidence type="ECO:0000259" key="11">
    <source>
        <dbReference type="Pfam" id="PF20771"/>
    </source>
</evidence>
<accession>A0ABD1J297</accession>
<feature type="transmembrane region" description="Helical" evidence="9">
    <location>
        <begin position="194"/>
        <end position="216"/>
    </location>
</feature>
<evidence type="ECO:0000256" key="1">
    <source>
        <dbReference type="ARBA" id="ARBA00004479"/>
    </source>
</evidence>
<feature type="domain" description="FAM171 C-terminal" evidence="11">
    <location>
        <begin position="389"/>
        <end position="658"/>
    </location>
</feature>
<keyword evidence="13" id="KW-1185">Reference proteome</keyword>
<evidence type="ECO:0000256" key="3">
    <source>
        <dbReference type="ARBA" id="ARBA00022692"/>
    </source>
</evidence>
<comment type="subcellular location">
    <subcellularLocation>
        <location evidence="1">Membrane</location>
        <topology evidence="1">Single-pass type I membrane protein</topology>
    </subcellularLocation>
</comment>
<sequence>MPTFLSVTLPLVSQTRGNVWLFEDSVLITGKFSEPLPNVQFQRNLLTVPECNISTITAYLTVPQPSAEKSVFYNTMGVLNSKSGYRSIELKPVAAVSIELSCNSRELQVTGPIHITLPLPGNTGLSVSHPVPAWTFDRAKGAWGNQGLGIVKMQDGAPVWSFIAPQLGLWIAAPYPSSNGDIGNASHAEFYQQAYLLLAFLSGAIIILSGIVTVLLCRCRHSSSLPAAKRTRSIQMDSFKRDQTTSTNSMYQQANVSHKDSISHGDATQKAHVSSVKSQTNVSVNFKGRRLNHYVDSSQLPRVQQYRNAGNAVQQAYTNATQTAWSEGGSDRKTVPVALNEKVFFSERIVHVYNQPVGLLQAQDFFVSAKHPSSTKSTTLPRQVTDGGAQTEELGKDGCTQTHPKSVSPPSESQRERGDKQQESAGSQGSTSSARAWGRFNTLLESVSVPGTLNEAAAAMGPLASEHQGTSEQDLRGLSKHQPLPHPRAWFVSLEGKPIAQIRHSVLNLHRCLHRASDKTASSLDSGVDMNEHVGGGGGGRRLERERTFVRSSAHSRTQRLCSDDMDLSSSESATTATCTPEDPSLRNILDGVGGAMPHDIPEERDDGGGDTSSAQEDSESRSTPSPRRMRRDRDKSRAERPRSTWHMREERPLMKLN</sequence>
<dbReference type="InterPro" id="IPR048530">
    <property type="entry name" value="FAM171_N"/>
</dbReference>
<evidence type="ECO:0000256" key="5">
    <source>
        <dbReference type="ARBA" id="ARBA00022989"/>
    </source>
</evidence>
<evidence type="ECO:0000256" key="4">
    <source>
        <dbReference type="ARBA" id="ARBA00022729"/>
    </source>
</evidence>
<keyword evidence="7" id="KW-0325">Glycoprotein</keyword>
<dbReference type="PANTHER" id="PTHR31626:SF2">
    <property type="entry name" value="PROTEIN FAM171B"/>
    <property type="match status" value="1"/>
</dbReference>
<protein>
    <recommendedName>
        <fullName evidence="14">Protein FAM171B</fullName>
    </recommendedName>
</protein>
<dbReference type="Pfam" id="PF10577">
    <property type="entry name" value="FAM171A1-2-B_N"/>
    <property type="match status" value="1"/>
</dbReference>
<feature type="region of interest" description="Disordered" evidence="8">
    <location>
        <begin position="520"/>
        <end position="658"/>
    </location>
</feature>
<evidence type="ECO:0000256" key="9">
    <source>
        <dbReference type="SAM" id="Phobius"/>
    </source>
</evidence>
<feature type="compositionally biased region" description="Low complexity" evidence="8">
    <location>
        <begin position="569"/>
        <end position="580"/>
    </location>
</feature>
<evidence type="ECO:0000313" key="12">
    <source>
        <dbReference type="EMBL" id="KAL2081277.1"/>
    </source>
</evidence>
<keyword evidence="6 9" id="KW-0472">Membrane</keyword>
<feature type="compositionally biased region" description="Polar residues" evidence="8">
    <location>
        <begin position="271"/>
        <end position="280"/>
    </location>
</feature>
<dbReference type="InterPro" id="IPR049175">
    <property type="entry name" value="FAM171_C"/>
</dbReference>
<feature type="compositionally biased region" description="Basic and acidic residues" evidence="8">
    <location>
        <begin position="632"/>
        <end position="658"/>
    </location>
</feature>
<feature type="region of interest" description="Disordered" evidence="8">
    <location>
        <begin position="371"/>
        <end position="434"/>
    </location>
</feature>
<dbReference type="GO" id="GO:0016020">
    <property type="term" value="C:membrane"/>
    <property type="evidence" value="ECO:0007669"/>
    <property type="project" value="UniProtKB-SubCell"/>
</dbReference>
<evidence type="ECO:0000256" key="6">
    <source>
        <dbReference type="ARBA" id="ARBA00023136"/>
    </source>
</evidence>
<dbReference type="InterPro" id="IPR018890">
    <property type="entry name" value="FAM171"/>
</dbReference>
<evidence type="ECO:0000259" key="10">
    <source>
        <dbReference type="Pfam" id="PF10577"/>
    </source>
</evidence>